<dbReference type="EMBL" id="HACG01020128">
    <property type="protein sequence ID" value="CEK66993.1"/>
    <property type="molecule type" value="Transcribed_RNA"/>
</dbReference>
<accession>A0A0B6ZEQ5</accession>
<dbReference type="AlphaFoldDB" id="A0A0B6ZEQ5"/>
<gene>
    <name evidence="1" type="primary">ORF60913</name>
</gene>
<organism evidence="1">
    <name type="scientific">Arion vulgaris</name>
    <dbReference type="NCBI Taxonomy" id="1028688"/>
    <lineage>
        <taxon>Eukaryota</taxon>
        <taxon>Metazoa</taxon>
        <taxon>Spiralia</taxon>
        <taxon>Lophotrochozoa</taxon>
        <taxon>Mollusca</taxon>
        <taxon>Gastropoda</taxon>
        <taxon>Heterobranchia</taxon>
        <taxon>Euthyneura</taxon>
        <taxon>Panpulmonata</taxon>
        <taxon>Eupulmonata</taxon>
        <taxon>Stylommatophora</taxon>
        <taxon>Helicina</taxon>
        <taxon>Arionoidea</taxon>
        <taxon>Arionidae</taxon>
        <taxon>Arion</taxon>
    </lineage>
</organism>
<proteinExistence type="predicted"/>
<name>A0A0B6ZEQ5_9EUPU</name>
<evidence type="ECO:0000313" key="1">
    <source>
        <dbReference type="EMBL" id="CEK66993.1"/>
    </source>
</evidence>
<reference evidence="1" key="1">
    <citation type="submission" date="2014-12" db="EMBL/GenBank/DDBJ databases">
        <title>Insight into the proteome of Arion vulgaris.</title>
        <authorList>
            <person name="Aradska J."/>
            <person name="Bulat T."/>
            <person name="Smidak R."/>
            <person name="Sarate P."/>
            <person name="Gangsoo J."/>
            <person name="Sialana F."/>
            <person name="Bilban M."/>
            <person name="Lubec G."/>
        </authorList>
    </citation>
    <scope>NUCLEOTIDE SEQUENCE</scope>
    <source>
        <tissue evidence="1">Skin</tissue>
    </source>
</reference>
<protein>
    <submittedName>
        <fullName evidence="1">Uncharacterized protein</fullName>
    </submittedName>
</protein>
<feature type="non-terminal residue" evidence="1">
    <location>
        <position position="1"/>
    </location>
</feature>
<sequence>RKYIHHCLQDIHHTIHLHLEIHLSLRSLAIISDVVRTPAMALLIFARMPAFLFISVPHHTHVPSPTSEEEIQSSLFTGYPSWLKIHSSQLTENTSSM</sequence>